<evidence type="ECO:0000313" key="2">
    <source>
        <dbReference type="Proteomes" id="UP000488506"/>
    </source>
</evidence>
<name>A0A833NX14_UNCSA</name>
<evidence type="ECO:0000313" key="1">
    <source>
        <dbReference type="EMBL" id="KAF0134194.1"/>
    </source>
</evidence>
<protein>
    <recommendedName>
        <fullName evidence="3">Outer membrane protein beta-barrel domain-containing protein</fullName>
    </recommendedName>
</protein>
<dbReference type="EMBL" id="WPAF01000011">
    <property type="protein sequence ID" value="KAF0134194.1"/>
    <property type="molecule type" value="Genomic_DNA"/>
</dbReference>
<reference evidence="1 2" key="1">
    <citation type="submission" date="2019-12" db="EMBL/GenBank/DDBJ databases">
        <authorList>
            <person name="Wolfe R."/>
            <person name="Danczak R."/>
            <person name="Wilkins M."/>
        </authorList>
    </citation>
    <scope>NUCLEOTIDE SEQUENCE [LARGE SCALE GENOMIC DNA]</scope>
    <source>
        <strain evidence="1">X2_MaxBin.013</strain>
    </source>
</reference>
<organism evidence="1 2">
    <name type="scientific">Candidatus Saganbacteria bacterium</name>
    <dbReference type="NCBI Taxonomy" id="2575572"/>
    <lineage>
        <taxon>Bacteria</taxon>
        <taxon>Bacillati</taxon>
        <taxon>Saganbacteria</taxon>
    </lineage>
</organism>
<proteinExistence type="predicted"/>
<dbReference type="AlphaFoldDB" id="A0A833NX14"/>
<sequence length="172" mass="18859">MKNFAAAVFCIFMLSNICLAISLDKLSFMSDFHLGLVSGAGLGLNLGANALYSLGEVKIGAEVEQLMTDVGYSATLNATRFGAVLRMEFLDNWRTNLHAGIFNFMASRDFSFTNMSGASQNIIGAVNYKGNYSAISADYLSWDFIITIKYLLNNINEKGMLSEVDLNIGKEF</sequence>
<comment type="caution">
    <text evidence="1">The sequence shown here is derived from an EMBL/GenBank/DDBJ whole genome shotgun (WGS) entry which is preliminary data.</text>
</comment>
<accession>A0A833NX14</accession>
<evidence type="ECO:0008006" key="3">
    <source>
        <dbReference type="Google" id="ProtNLM"/>
    </source>
</evidence>
<dbReference type="Proteomes" id="UP000488506">
    <property type="component" value="Unassembled WGS sequence"/>
</dbReference>
<gene>
    <name evidence="1" type="ORF">FD145_837</name>
</gene>